<dbReference type="PROSITE" id="PS00434">
    <property type="entry name" value="HSF_DOMAIN"/>
    <property type="match status" value="1"/>
</dbReference>
<evidence type="ECO:0000256" key="2">
    <source>
        <dbReference type="ARBA" id="ARBA00023016"/>
    </source>
</evidence>
<dbReference type="InterPro" id="IPR036390">
    <property type="entry name" value="WH_DNA-bd_sf"/>
</dbReference>
<feature type="compositionally biased region" description="Low complexity" evidence="6">
    <location>
        <begin position="87"/>
        <end position="106"/>
    </location>
</feature>
<dbReference type="Gene3D" id="1.10.10.10">
    <property type="entry name" value="Winged helix-like DNA-binding domain superfamily/Winged helix DNA-binding domain"/>
    <property type="match status" value="1"/>
</dbReference>
<evidence type="ECO:0000313" key="9">
    <source>
        <dbReference type="Proteomes" id="UP001652660"/>
    </source>
</evidence>
<keyword evidence="7" id="KW-1133">Transmembrane helix</keyword>
<dbReference type="PRINTS" id="PR00056">
    <property type="entry name" value="HSFDOMAIN"/>
</dbReference>
<dbReference type="RefSeq" id="XP_071910669.1">
    <property type="nucleotide sequence ID" value="XM_072054568.1"/>
</dbReference>
<proteinExistence type="inferred from homology"/>
<dbReference type="SMART" id="SM00415">
    <property type="entry name" value="HSF"/>
    <property type="match status" value="1"/>
</dbReference>
<keyword evidence="9" id="KW-1185">Reference proteome</keyword>
<dbReference type="PANTHER" id="PTHR10015:SF337">
    <property type="entry name" value="HEAT STRESS TRANSCRIPTION FACTOR A-3"/>
    <property type="match status" value="1"/>
</dbReference>
<evidence type="ECO:0000256" key="3">
    <source>
        <dbReference type="ARBA" id="ARBA00023125"/>
    </source>
</evidence>
<organism evidence="9 10">
    <name type="scientific">Coffea arabica</name>
    <name type="common">Arabian coffee</name>
    <dbReference type="NCBI Taxonomy" id="13443"/>
    <lineage>
        <taxon>Eukaryota</taxon>
        <taxon>Viridiplantae</taxon>
        <taxon>Streptophyta</taxon>
        <taxon>Embryophyta</taxon>
        <taxon>Tracheophyta</taxon>
        <taxon>Spermatophyta</taxon>
        <taxon>Magnoliopsida</taxon>
        <taxon>eudicotyledons</taxon>
        <taxon>Gunneridae</taxon>
        <taxon>Pentapetalae</taxon>
        <taxon>asterids</taxon>
        <taxon>lamiids</taxon>
        <taxon>Gentianales</taxon>
        <taxon>Rubiaceae</taxon>
        <taxon>Ixoroideae</taxon>
        <taxon>Gardenieae complex</taxon>
        <taxon>Bertiereae - Coffeeae clade</taxon>
        <taxon>Coffeeae</taxon>
        <taxon>Coffea</taxon>
    </lineage>
</organism>
<reference evidence="10" key="1">
    <citation type="submission" date="2025-08" db="UniProtKB">
        <authorList>
            <consortium name="RefSeq"/>
        </authorList>
    </citation>
    <scope>IDENTIFICATION</scope>
    <source>
        <tissue evidence="10">Leaves</tissue>
    </source>
</reference>
<sequence length="589" mass="65438">MTHKKSVPERKHGRSSRSIRLAFIMVGYSLATHCLPCYVIRLTSSCLLAEVRTAILPPCLGTGDGTAEGTLHRLKCIMNPHDRDENSVFPSSNSPSSSPPENQSSEVVPLSMVSPFVDLESRQHLQEIVPGILSGGTITTEAARSFPGMPQPMECLQGTPVPPFLSKTFDLVDDPALDSIISWGASGQSFVVWDPVEFARRILPRNFKHNNFSSFVRQLNTYGFRKIDADKWEFASESFLRGKRHLLKNIQRRKSPHSHQLGGSSGSTGEAGKIVLEGEVEKLRKERSLMMQEVFELQEQQLGTIQHVEAVNEKLQAAERRQKLMVSFMAKLFQNPDILDRLKQIKEQKQITSSRTMRKFLKHQPHEPGKAESFLERQIVKYRTNFRDLATPSAAPEFDPGAVEQLPEFTLQGKGENIGLESDSIPFQIGNIAADEMALTSEFLTISEPSGGGFSSQGTEDTLLKWKTVVPPEVIPEYFVTSPDDSAKEKNFPEYSSLDIESMLKEQGPWSMDFEAGAGVSSSSNEIWGNAVNYEIPELMVSSGLSDIWNLGSLPAAGSSGAEKWPDDEFPFSKLDDQVGQHKDESSNF</sequence>
<feature type="compositionally biased region" description="Basic and acidic residues" evidence="6">
    <location>
        <begin position="574"/>
        <end position="589"/>
    </location>
</feature>
<keyword evidence="4" id="KW-0539">Nucleus</keyword>
<comment type="subcellular location">
    <subcellularLocation>
        <location evidence="1">Nucleus</location>
    </subcellularLocation>
</comment>
<dbReference type="PANTHER" id="PTHR10015">
    <property type="entry name" value="HEAT SHOCK TRANSCRIPTION FACTOR"/>
    <property type="match status" value="1"/>
</dbReference>
<protein>
    <submittedName>
        <fullName evidence="10">Heat stress transcription factor A-3 isoform X1</fullName>
    </submittedName>
</protein>
<keyword evidence="3" id="KW-0238">DNA-binding</keyword>
<dbReference type="InterPro" id="IPR036388">
    <property type="entry name" value="WH-like_DNA-bd_sf"/>
</dbReference>
<feature type="region of interest" description="Disordered" evidence="6">
    <location>
        <begin position="557"/>
        <end position="589"/>
    </location>
</feature>
<feature type="region of interest" description="Disordered" evidence="6">
    <location>
        <begin position="84"/>
        <end position="106"/>
    </location>
</feature>
<gene>
    <name evidence="10" type="primary">LOC113694729</name>
</gene>
<evidence type="ECO:0000256" key="1">
    <source>
        <dbReference type="ARBA" id="ARBA00004123"/>
    </source>
</evidence>
<dbReference type="Pfam" id="PF00447">
    <property type="entry name" value="HSF_DNA-bind"/>
    <property type="match status" value="1"/>
</dbReference>
<evidence type="ECO:0000256" key="5">
    <source>
        <dbReference type="RuleBase" id="RU004020"/>
    </source>
</evidence>
<dbReference type="InterPro" id="IPR000232">
    <property type="entry name" value="HSF_DNA-bd"/>
</dbReference>
<keyword evidence="7" id="KW-0812">Transmembrane</keyword>
<evidence type="ECO:0000256" key="7">
    <source>
        <dbReference type="SAM" id="Phobius"/>
    </source>
</evidence>
<feature type="domain" description="HSF-type DNA-binding" evidence="8">
    <location>
        <begin position="203"/>
        <end position="227"/>
    </location>
</feature>
<keyword evidence="2" id="KW-0346">Stress response</keyword>
<dbReference type="Proteomes" id="UP001652660">
    <property type="component" value="Chromosome 6e"/>
</dbReference>
<feature type="transmembrane region" description="Helical" evidence="7">
    <location>
        <begin position="21"/>
        <end position="41"/>
    </location>
</feature>
<evidence type="ECO:0000256" key="4">
    <source>
        <dbReference type="ARBA" id="ARBA00023242"/>
    </source>
</evidence>
<dbReference type="GeneID" id="113694729"/>
<name>A0ABM4UTS5_COFAR</name>
<dbReference type="SUPFAM" id="SSF46785">
    <property type="entry name" value="Winged helix' DNA-binding domain"/>
    <property type="match status" value="1"/>
</dbReference>
<evidence type="ECO:0000259" key="8">
    <source>
        <dbReference type="PROSITE" id="PS00434"/>
    </source>
</evidence>
<accession>A0ABM4UTS5</accession>
<comment type="similarity">
    <text evidence="5">Belongs to the HSF family.</text>
</comment>
<evidence type="ECO:0000313" key="10">
    <source>
        <dbReference type="RefSeq" id="XP_071910669.1"/>
    </source>
</evidence>
<evidence type="ECO:0000256" key="6">
    <source>
        <dbReference type="SAM" id="MobiDB-lite"/>
    </source>
</evidence>
<keyword evidence="7" id="KW-0472">Membrane</keyword>